<dbReference type="AlphaFoldDB" id="M8AMB0"/>
<proteinExistence type="predicted"/>
<feature type="region of interest" description="Disordered" evidence="1">
    <location>
        <begin position="123"/>
        <end position="143"/>
    </location>
</feature>
<sequence length="265" mass="28151">MVLPTVTNNPITSKNPAVPHSVPPVAKPNTAPITMPALQTANGSASSAPPRTTDMLPWSGQPSPFGDVTLGSDENMEGIKKGANYAETRLSAAMPVATEIGGEAPERQPEGDALGAAEGFMEEDDGQDLGDREEHGDDDSGEQRRAVVDGADYAEAEALVHGGCADQQQLSMFMTDGPISQADVASLDTSQSMLSAFEEEREDVALCLLMHSSDITGGMRSSPAPKQMHLPRNGYGFSSVLVRWTLHGSTHDHTVTVHRRYLRGV</sequence>
<organism evidence="2">
    <name type="scientific">Triticum urartu</name>
    <name type="common">Red wild einkorn</name>
    <name type="synonym">Crithodium urartu</name>
    <dbReference type="NCBI Taxonomy" id="4572"/>
    <lineage>
        <taxon>Eukaryota</taxon>
        <taxon>Viridiplantae</taxon>
        <taxon>Streptophyta</taxon>
        <taxon>Embryophyta</taxon>
        <taxon>Tracheophyta</taxon>
        <taxon>Spermatophyta</taxon>
        <taxon>Magnoliopsida</taxon>
        <taxon>Liliopsida</taxon>
        <taxon>Poales</taxon>
        <taxon>Poaceae</taxon>
        <taxon>BOP clade</taxon>
        <taxon>Pooideae</taxon>
        <taxon>Triticodae</taxon>
        <taxon>Triticeae</taxon>
        <taxon>Triticinae</taxon>
        <taxon>Triticum</taxon>
    </lineage>
</organism>
<evidence type="ECO:0000313" key="2">
    <source>
        <dbReference type="EMBL" id="EMS62019.1"/>
    </source>
</evidence>
<feature type="region of interest" description="Disordered" evidence="1">
    <location>
        <begin position="1"/>
        <end position="32"/>
    </location>
</feature>
<evidence type="ECO:0000256" key="1">
    <source>
        <dbReference type="SAM" id="MobiDB-lite"/>
    </source>
</evidence>
<dbReference type="STRING" id="4572.M8AMB0"/>
<dbReference type="EMBL" id="KD087391">
    <property type="protein sequence ID" value="EMS62019.1"/>
    <property type="molecule type" value="Genomic_DNA"/>
</dbReference>
<feature type="compositionally biased region" description="Polar residues" evidence="1">
    <location>
        <begin position="40"/>
        <end position="50"/>
    </location>
</feature>
<accession>M8AMB0</accession>
<feature type="region of interest" description="Disordered" evidence="1">
    <location>
        <begin position="40"/>
        <end position="59"/>
    </location>
</feature>
<name>M8AMB0_TRIUA</name>
<gene>
    <name evidence="2" type="ORF">TRIUR3_10788</name>
</gene>
<feature type="compositionally biased region" description="Polar residues" evidence="1">
    <location>
        <begin position="1"/>
        <end position="15"/>
    </location>
</feature>
<reference evidence="2" key="1">
    <citation type="journal article" date="2013" name="Nature">
        <title>Draft genome of the wheat A-genome progenitor Triticum urartu.</title>
        <authorList>
            <person name="Ling H.Q."/>
            <person name="Zhao S."/>
            <person name="Liu D."/>
            <person name="Wang J."/>
            <person name="Sun H."/>
            <person name="Zhang C."/>
            <person name="Fan H."/>
            <person name="Li D."/>
            <person name="Dong L."/>
            <person name="Tao Y."/>
            <person name="Gao C."/>
            <person name="Wu H."/>
            <person name="Li Y."/>
            <person name="Cui Y."/>
            <person name="Guo X."/>
            <person name="Zheng S."/>
            <person name="Wang B."/>
            <person name="Yu K."/>
            <person name="Liang Q."/>
            <person name="Yang W."/>
            <person name="Lou X."/>
            <person name="Chen J."/>
            <person name="Feng M."/>
            <person name="Jian J."/>
            <person name="Zhang X."/>
            <person name="Luo G."/>
            <person name="Jiang Y."/>
            <person name="Liu J."/>
            <person name="Wang Z."/>
            <person name="Sha Y."/>
            <person name="Zhang B."/>
            <person name="Wu H."/>
            <person name="Tang D."/>
            <person name="Shen Q."/>
            <person name="Xue P."/>
            <person name="Zou S."/>
            <person name="Wang X."/>
            <person name="Liu X."/>
            <person name="Wang F."/>
            <person name="Yang Y."/>
            <person name="An X."/>
            <person name="Dong Z."/>
            <person name="Zhang K."/>
            <person name="Zhang X."/>
            <person name="Luo M.C."/>
            <person name="Dvorak J."/>
            <person name="Tong Y."/>
            <person name="Wang J."/>
            <person name="Yang H."/>
            <person name="Li Z."/>
            <person name="Wang D."/>
            <person name="Zhang A."/>
            <person name="Wang J."/>
        </authorList>
    </citation>
    <scope>NUCLEOTIDE SEQUENCE</scope>
</reference>
<protein>
    <submittedName>
        <fullName evidence="2">Uncharacterized protein</fullName>
    </submittedName>
</protein>